<dbReference type="Proteomes" id="UP000287224">
    <property type="component" value="Unassembled WGS sequence"/>
</dbReference>
<evidence type="ECO:0000313" key="5">
    <source>
        <dbReference type="EMBL" id="GCE05179.1"/>
    </source>
</evidence>
<keyword evidence="6" id="KW-1185">Reference proteome</keyword>
<dbReference type="Gene3D" id="1.25.40.10">
    <property type="entry name" value="Tetratricopeptide repeat domain"/>
    <property type="match status" value="1"/>
</dbReference>
<keyword evidence="1" id="KW-0805">Transcription regulation</keyword>
<evidence type="ECO:0000256" key="3">
    <source>
        <dbReference type="ARBA" id="ARBA00023163"/>
    </source>
</evidence>
<dbReference type="CDD" id="cd06170">
    <property type="entry name" value="LuxR_C_like"/>
    <property type="match status" value="1"/>
</dbReference>
<protein>
    <submittedName>
        <fullName evidence="5">LuxR family transcriptional regulator</fullName>
    </submittedName>
</protein>
<dbReference type="InterPro" id="IPR027417">
    <property type="entry name" value="P-loop_NTPase"/>
</dbReference>
<dbReference type="InterPro" id="IPR036388">
    <property type="entry name" value="WH-like_DNA-bd_sf"/>
</dbReference>
<dbReference type="Pfam" id="PF25873">
    <property type="entry name" value="WHD_MalT"/>
    <property type="match status" value="1"/>
</dbReference>
<organism evidence="5 6">
    <name type="scientific">Dictyobacter aurantiacus</name>
    <dbReference type="NCBI Taxonomy" id="1936993"/>
    <lineage>
        <taxon>Bacteria</taxon>
        <taxon>Bacillati</taxon>
        <taxon>Chloroflexota</taxon>
        <taxon>Ktedonobacteria</taxon>
        <taxon>Ktedonobacterales</taxon>
        <taxon>Dictyobacteraceae</taxon>
        <taxon>Dictyobacter</taxon>
    </lineage>
</organism>
<dbReference type="GO" id="GO:0003677">
    <property type="term" value="F:DNA binding"/>
    <property type="evidence" value="ECO:0007669"/>
    <property type="project" value="UniProtKB-KW"/>
</dbReference>
<proteinExistence type="predicted"/>
<gene>
    <name evidence="5" type="ORF">KDAU_25080</name>
</gene>
<dbReference type="InterPro" id="IPR016032">
    <property type="entry name" value="Sig_transdc_resp-reg_C-effctor"/>
</dbReference>
<dbReference type="EMBL" id="BIFQ01000001">
    <property type="protein sequence ID" value="GCE05179.1"/>
    <property type="molecule type" value="Genomic_DNA"/>
</dbReference>
<dbReference type="InterPro" id="IPR000792">
    <property type="entry name" value="Tscrpt_reg_LuxR_C"/>
</dbReference>
<dbReference type="Gene3D" id="3.40.50.300">
    <property type="entry name" value="P-loop containing nucleotide triphosphate hydrolases"/>
    <property type="match status" value="1"/>
</dbReference>
<dbReference type="PANTHER" id="PTHR44688:SF16">
    <property type="entry name" value="DNA-BINDING TRANSCRIPTIONAL ACTIVATOR DEVR_DOSR"/>
    <property type="match status" value="1"/>
</dbReference>
<dbReference type="AlphaFoldDB" id="A0A401ZEB6"/>
<dbReference type="GO" id="GO:0006355">
    <property type="term" value="P:regulation of DNA-templated transcription"/>
    <property type="evidence" value="ECO:0007669"/>
    <property type="project" value="InterPro"/>
</dbReference>
<keyword evidence="2" id="KW-0238">DNA-binding</keyword>
<dbReference type="Pfam" id="PF17874">
    <property type="entry name" value="TPR_MalT"/>
    <property type="match status" value="1"/>
</dbReference>
<dbReference type="SUPFAM" id="SSF52540">
    <property type="entry name" value="P-loop containing nucleoside triphosphate hydrolases"/>
    <property type="match status" value="1"/>
</dbReference>
<dbReference type="SMART" id="SM00421">
    <property type="entry name" value="HTH_LUXR"/>
    <property type="match status" value="1"/>
</dbReference>
<dbReference type="InterPro" id="IPR011990">
    <property type="entry name" value="TPR-like_helical_dom_sf"/>
</dbReference>
<dbReference type="RefSeq" id="WP_160145821.1">
    <property type="nucleotide sequence ID" value="NZ_BIFQ01000001.1"/>
</dbReference>
<reference evidence="6" key="1">
    <citation type="submission" date="2018-12" db="EMBL/GenBank/DDBJ databases">
        <title>Tengunoibacter tsumagoiensis gen. nov., sp. nov., Dictyobacter kobayashii sp. nov., D. alpinus sp. nov., and D. joshuensis sp. nov. and description of Dictyobacteraceae fam. nov. within the order Ktedonobacterales isolated from Tengu-no-mugimeshi.</title>
        <authorList>
            <person name="Wang C.M."/>
            <person name="Zheng Y."/>
            <person name="Sakai Y."/>
            <person name="Toyoda A."/>
            <person name="Minakuchi Y."/>
            <person name="Abe K."/>
            <person name="Yokota A."/>
            <person name="Yabe S."/>
        </authorList>
    </citation>
    <scope>NUCLEOTIDE SEQUENCE [LARGE SCALE GENOMIC DNA]</scope>
    <source>
        <strain evidence="6">S-27</strain>
    </source>
</reference>
<accession>A0A401ZEB6</accession>
<feature type="domain" description="HTH luxR-type" evidence="4">
    <location>
        <begin position="836"/>
        <end position="901"/>
    </location>
</feature>
<dbReference type="InterPro" id="IPR059106">
    <property type="entry name" value="WHD_MalT"/>
</dbReference>
<dbReference type="SUPFAM" id="SSF48452">
    <property type="entry name" value="TPR-like"/>
    <property type="match status" value="1"/>
</dbReference>
<sequence>METSPTRQLLLATKLTMPQSYAPLLVPRTYLYHQLERGAHHPLTLIAAPAGFGKTTLLTAWLRQQSSYQVAWLSLDSDDNDLARFWCYCLTAFGRANPDLEVQAQRCLDIHRNDPIKDMLAAFINILTTYPDPLLCVLDDYQHIHLPAIHQSLAFFLEHLPLHVHLLVSTRTDPALPLVRLRVRGQLLEIRSEELRFDLDETAQLFNHGMKLQLEPEYLCDLLRATDGWIAGLQLVGMALQKMPEQKEPPVTMSSLIAINRHLSHYLNEEILMTLPDDVREFLYITSILEQVKADLCDAVTGWDNAEAMLEWLERANLFSAVPDEEGGWRRYQRFLLEFLRQQLSQKYAERLPELHSRASHWYEQHDMPQEAVEHALAAGAYERAADLLEAHAWPLWMQGQIPCIFDWLTQLHPYIELQQRPVVAYLSACIYLYTGQWERYGYALDIARHSQRGRQDSEMLSCIYDLQACYAIYTGNGKQALTYTQQALDANRYKPLLSSFSHVLRGAAHLCGGDIQQAQVELTLGQRIGKQMNSPIAIASGQLHQGRLYTMQGQLREAMKLYQQCSSNRKDCMAWFARQAHLQAGQLYLEWNELVRAQEQLRMAQEESEQIEGGSVYSMLAAQLAWAGGKVEQALQLLDQAEGLLMHKDGQTYALAQLVLLRTRYRLALGHVGPVQGMLQNSYPSNLEERSVLEQELWLQAKARLLLARRRPAEVIQLVQTLLPTIKAQGRVADELQLQLLLIQAHYASGDIRRTRHVLEHCLILAEPGGYRRLFLDEGHVLMTLLSELYHRHQKRYTGDLHSHVLGYVHTLLLEFGCDVEPRDWKSWQKRAQRAQASLEQLSGRELEVLKLIAEGNSNQQIASTLVVAESTIKTHLNNIYSKLNVNSRLQALTKAHTVGLLEI</sequence>
<evidence type="ECO:0000313" key="6">
    <source>
        <dbReference type="Proteomes" id="UP000287224"/>
    </source>
</evidence>
<evidence type="ECO:0000256" key="2">
    <source>
        <dbReference type="ARBA" id="ARBA00023125"/>
    </source>
</evidence>
<evidence type="ECO:0000256" key="1">
    <source>
        <dbReference type="ARBA" id="ARBA00023015"/>
    </source>
</evidence>
<dbReference type="SUPFAM" id="SSF46894">
    <property type="entry name" value="C-terminal effector domain of the bipartite response regulators"/>
    <property type="match status" value="1"/>
</dbReference>
<dbReference type="OrthoDB" id="1137593at2"/>
<keyword evidence="3" id="KW-0804">Transcription</keyword>
<dbReference type="Pfam" id="PF00196">
    <property type="entry name" value="GerE"/>
    <property type="match status" value="1"/>
</dbReference>
<dbReference type="PANTHER" id="PTHR44688">
    <property type="entry name" value="DNA-BINDING TRANSCRIPTIONAL ACTIVATOR DEVR_DOSR"/>
    <property type="match status" value="1"/>
</dbReference>
<name>A0A401ZEB6_9CHLR</name>
<dbReference type="InterPro" id="IPR041617">
    <property type="entry name" value="TPR_MalT"/>
</dbReference>
<dbReference type="Gene3D" id="1.10.10.10">
    <property type="entry name" value="Winged helix-like DNA-binding domain superfamily/Winged helix DNA-binding domain"/>
    <property type="match status" value="1"/>
</dbReference>
<evidence type="ECO:0000259" key="4">
    <source>
        <dbReference type="PROSITE" id="PS50043"/>
    </source>
</evidence>
<dbReference type="PROSITE" id="PS50043">
    <property type="entry name" value="HTH_LUXR_2"/>
    <property type="match status" value="1"/>
</dbReference>
<dbReference type="PRINTS" id="PR00038">
    <property type="entry name" value="HTHLUXR"/>
</dbReference>
<dbReference type="PROSITE" id="PS00622">
    <property type="entry name" value="HTH_LUXR_1"/>
    <property type="match status" value="1"/>
</dbReference>
<comment type="caution">
    <text evidence="5">The sequence shown here is derived from an EMBL/GenBank/DDBJ whole genome shotgun (WGS) entry which is preliminary data.</text>
</comment>